<dbReference type="InterPro" id="IPR000843">
    <property type="entry name" value="HTH_LacI"/>
</dbReference>
<evidence type="ECO:0000256" key="2">
    <source>
        <dbReference type="ARBA" id="ARBA00023015"/>
    </source>
</evidence>
<dbReference type="PANTHER" id="PTHR30146:SF148">
    <property type="entry name" value="HTH-TYPE TRANSCRIPTIONAL REPRESSOR PURR-RELATED"/>
    <property type="match status" value="1"/>
</dbReference>
<dbReference type="Proteomes" id="UP000199263">
    <property type="component" value="Unassembled WGS sequence"/>
</dbReference>
<dbReference type="InterPro" id="IPR028082">
    <property type="entry name" value="Peripla_BP_I"/>
</dbReference>
<dbReference type="RefSeq" id="WP_090094260.1">
    <property type="nucleotide sequence ID" value="NZ_FOMG01000038.1"/>
</dbReference>
<keyword evidence="7" id="KW-1185">Reference proteome</keyword>
<accession>A0A1I1RS67</accession>
<sequence>MKVTIKDIAKKAEVSISTVSLVLNNKPCRVAENTRKKIKQIAEKYNYKANQTARSLVTKKSNILGLIIPDIENLFFSALCKQIEEYCRSLGYAIIIVNSNDRKEDDHLLIDLLVSRGVDGIFITVSNESLLDSKSIQKTLSDFTIPYVMVDRVYPEIHCNKVYFDNELGAYLAIKKFVEYGHSKIACVGISEISKNGSYRVVGYRKAMEYFKLPVPESYILDGNYRFQGGYDCGLKLLDSDITAIFVCNDMMTLGLMRCFQEHNKRVPEDISIISYDNTLNPFMQGTEITSIDQNIEKLALTACDILIENIKQPNIEKKTICLEPHLIEKDSVKKL</sequence>
<gene>
    <name evidence="6" type="ORF">SAMN05421842_1386</name>
</gene>
<evidence type="ECO:0000256" key="4">
    <source>
        <dbReference type="ARBA" id="ARBA00023163"/>
    </source>
</evidence>
<dbReference type="CDD" id="cd06267">
    <property type="entry name" value="PBP1_LacI_sugar_binding-like"/>
    <property type="match status" value="1"/>
</dbReference>
<keyword evidence="1" id="KW-0678">Repressor</keyword>
<dbReference type="Pfam" id="PF00356">
    <property type="entry name" value="LacI"/>
    <property type="match status" value="1"/>
</dbReference>
<dbReference type="STRING" id="119641.SAMN05421842_1386"/>
<feature type="domain" description="HTH lacI-type" evidence="5">
    <location>
        <begin position="3"/>
        <end position="58"/>
    </location>
</feature>
<dbReference type="Gene3D" id="3.40.50.2300">
    <property type="match status" value="2"/>
</dbReference>
<keyword evidence="3" id="KW-0238">DNA-binding</keyword>
<dbReference type="PROSITE" id="PS50932">
    <property type="entry name" value="HTH_LACI_2"/>
    <property type="match status" value="1"/>
</dbReference>
<dbReference type="InterPro" id="IPR010982">
    <property type="entry name" value="Lambda_DNA-bd_dom_sf"/>
</dbReference>
<keyword evidence="2" id="KW-0805">Transcription regulation</keyword>
<evidence type="ECO:0000256" key="1">
    <source>
        <dbReference type="ARBA" id="ARBA00022491"/>
    </source>
</evidence>
<evidence type="ECO:0000259" key="5">
    <source>
        <dbReference type="PROSITE" id="PS50932"/>
    </source>
</evidence>
<name>A0A1I1RS67_9CLOT</name>
<evidence type="ECO:0000256" key="3">
    <source>
        <dbReference type="ARBA" id="ARBA00023125"/>
    </source>
</evidence>
<dbReference type="AlphaFoldDB" id="A0A1I1RS67"/>
<dbReference type="CDD" id="cd01392">
    <property type="entry name" value="HTH_LacI"/>
    <property type="match status" value="1"/>
</dbReference>
<dbReference type="SMART" id="SM00354">
    <property type="entry name" value="HTH_LACI"/>
    <property type="match status" value="1"/>
</dbReference>
<reference evidence="6 7" key="1">
    <citation type="submission" date="2016-10" db="EMBL/GenBank/DDBJ databases">
        <authorList>
            <person name="de Groot N.N."/>
        </authorList>
    </citation>
    <scope>NUCLEOTIDE SEQUENCE [LARGE SCALE GENOMIC DNA]</scope>
    <source>
        <strain evidence="6 7">DSM 12992</strain>
    </source>
</reference>
<keyword evidence="4" id="KW-0804">Transcription</keyword>
<dbReference type="EMBL" id="FOMG01000038">
    <property type="protein sequence ID" value="SFD37196.1"/>
    <property type="molecule type" value="Genomic_DNA"/>
</dbReference>
<dbReference type="SUPFAM" id="SSF47413">
    <property type="entry name" value="lambda repressor-like DNA-binding domains"/>
    <property type="match status" value="1"/>
</dbReference>
<organism evidence="6 7">
    <name type="scientific">Clostridium uliginosum</name>
    <dbReference type="NCBI Taxonomy" id="119641"/>
    <lineage>
        <taxon>Bacteria</taxon>
        <taxon>Bacillati</taxon>
        <taxon>Bacillota</taxon>
        <taxon>Clostridia</taxon>
        <taxon>Eubacteriales</taxon>
        <taxon>Clostridiaceae</taxon>
        <taxon>Clostridium</taxon>
    </lineage>
</organism>
<dbReference type="OrthoDB" id="369222at2"/>
<evidence type="ECO:0000313" key="6">
    <source>
        <dbReference type="EMBL" id="SFD37196.1"/>
    </source>
</evidence>
<dbReference type="PANTHER" id="PTHR30146">
    <property type="entry name" value="LACI-RELATED TRANSCRIPTIONAL REPRESSOR"/>
    <property type="match status" value="1"/>
</dbReference>
<evidence type="ECO:0000313" key="7">
    <source>
        <dbReference type="Proteomes" id="UP000199263"/>
    </source>
</evidence>
<dbReference type="SUPFAM" id="SSF53822">
    <property type="entry name" value="Periplasmic binding protein-like I"/>
    <property type="match status" value="1"/>
</dbReference>
<dbReference type="GO" id="GO:0000976">
    <property type="term" value="F:transcription cis-regulatory region binding"/>
    <property type="evidence" value="ECO:0007669"/>
    <property type="project" value="TreeGrafter"/>
</dbReference>
<dbReference type="InterPro" id="IPR046335">
    <property type="entry name" value="LacI/GalR-like_sensor"/>
</dbReference>
<dbReference type="GO" id="GO:0003700">
    <property type="term" value="F:DNA-binding transcription factor activity"/>
    <property type="evidence" value="ECO:0007669"/>
    <property type="project" value="TreeGrafter"/>
</dbReference>
<dbReference type="Pfam" id="PF13377">
    <property type="entry name" value="Peripla_BP_3"/>
    <property type="match status" value="1"/>
</dbReference>
<dbReference type="Gene3D" id="1.10.260.40">
    <property type="entry name" value="lambda repressor-like DNA-binding domains"/>
    <property type="match status" value="1"/>
</dbReference>
<dbReference type="PROSITE" id="PS00356">
    <property type="entry name" value="HTH_LACI_1"/>
    <property type="match status" value="1"/>
</dbReference>
<proteinExistence type="predicted"/>
<protein>
    <submittedName>
        <fullName evidence="6">LacI family transcriptional regulator</fullName>
    </submittedName>
</protein>